<protein>
    <submittedName>
        <fullName evidence="1">Uncharacterized protein</fullName>
    </submittedName>
</protein>
<organism evidence="1 2">
    <name type="scientific">Vibrio marisflavi CECT 7928</name>
    <dbReference type="NCBI Taxonomy" id="634439"/>
    <lineage>
        <taxon>Bacteria</taxon>
        <taxon>Pseudomonadati</taxon>
        <taxon>Pseudomonadota</taxon>
        <taxon>Gammaproteobacteria</taxon>
        <taxon>Vibrionales</taxon>
        <taxon>Vibrionaceae</taxon>
        <taxon>Vibrio</taxon>
    </lineage>
</organism>
<gene>
    <name evidence="1" type="ORF">VMF7928_00488</name>
</gene>
<evidence type="ECO:0000313" key="1">
    <source>
        <dbReference type="EMBL" id="CAH0536537.1"/>
    </source>
</evidence>
<reference evidence="1" key="1">
    <citation type="submission" date="2021-11" db="EMBL/GenBank/DDBJ databases">
        <authorList>
            <person name="Rodrigo-Torres L."/>
            <person name="Arahal R. D."/>
            <person name="Lucena T."/>
        </authorList>
    </citation>
    <scope>NUCLEOTIDE SEQUENCE</scope>
    <source>
        <strain evidence="1">CECT 7928</strain>
    </source>
</reference>
<dbReference type="EMBL" id="CAKLDM010000001">
    <property type="protein sequence ID" value="CAH0536537.1"/>
    <property type="molecule type" value="Genomic_DNA"/>
</dbReference>
<comment type="caution">
    <text evidence="1">The sequence shown here is derived from an EMBL/GenBank/DDBJ whole genome shotgun (WGS) entry which is preliminary data.</text>
</comment>
<accession>A0ABN8E3N6</accession>
<name>A0ABN8E3N6_9VIBR</name>
<evidence type="ECO:0000313" key="2">
    <source>
        <dbReference type="Proteomes" id="UP000838748"/>
    </source>
</evidence>
<dbReference type="Proteomes" id="UP000838748">
    <property type="component" value="Unassembled WGS sequence"/>
</dbReference>
<sequence length="63" mass="6982">MNIFTKAKVAYGPCFHFITTIHNINITHCIRGLISSSDLMNCIQMQSPLAISNSADPDPPKTY</sequence>
<keyword evidence="2" id="KW-1185">Reference proteome</keyword>
<proteinExistence type="predicted"/>